<sequence length="180" mass="20885">MFRINKEEFLKQLNLAVEWTDVLSRDFDFQNGFYGTVFRKTNPVINGIPLYSFDGDYTTWNIDEHNVENYELALEQAISRRISVKNKLSYNGKILCFTIGLTTNDGAAIVDSHCFFDESDVPPIDTWFYIIDNNNDYECEKANLFCWIPTGFIEVVQRGIDVEMMGSYLWLEIGDLLDVL</sequence>
<protein>
    <submittedName>
        <fullName evidence="1">Uncharacterized protein</fullName>
    </submittedName>
</protein>
<dbReference type="AlphaFoldDB" id="A0A2V4BSZ7"/>
<gene>
    <name evidence="1" type="ORF">DMB65_02840</name>
</gene>
<comment type="caution">
    <text evidence="1">The sequence shown here is derived from an EMBL/GenBank/DDBJ whole genome shotgun (WGS) entry which is preliminary data.</text>
</comment>
<keyword evidence="2" id="KW-1185">Reference proteome</keyword>
<reference evidence="1 2" key="1">
    <citation type="submission" date="2018-05" db="EMBL/GenBank/DDBJ databases">
        <title>Flavobacterium sp. strain IMCC34759, incomplete genome.</title>
        <authorList>
            <person name="Joung Y."/>
            <person name="Cho J."/>
        </authorList>
    </citation>
    <scope>NUCLEOTIDE SEQUENCE [LARGE SCALE GENOMIC DNA]</scope>
    <source>
        <strain evidence="1 2">IMCC34759</strain>
    </source>
</reference>
<proteinExistence type="predicted"/>
<evidence type="ECO:0000313" key="2">
    <source>
        <dbReference type="Proteomes" id="UP000247903"/>
    </source>
</evidence>
<accession>A0A2V4BSZ7</accession>
<evidence type="ECO:0000313" key="1">
    <source>
        <dbReference type="EMBL" id="PXY42188.1"/>
    </source>
</evidence>
<dbReference type="RefSeq" id="WP_110305161.1">
    <property type="nucleotide sequence ID" value="NZ_QJHK01000002.1"/>
</dbReference>
<name>A0A2V4BSZ7_9FLAO</name>
<dbReference type="EMBL" id="QJHK01000002">
    <property type="protein sequence ID" value="PXY42188.1"/>
    <property type="molecule type" value="Genomic_DNA"/>
</dbReference>
<dbReference type="Proteomes" id="UP000247903">
    <property type="component" value="Unassembled WGS sequence"/>
</dbReference>
<organism evidence="1 2">
    <name type="scientific">Flavobacterium cheongpyeongense</name>
    <dbReference type="NCBI Taxonomy" id="2212651"/>
    <lineage>
        <taxon>Bacteria</taxon>
        <taxon>Pseudomonadati</taxon>
        <taxon>Bacteroidota</taxon>
        <taxon>Flavobacteriia</taxon>
        <taxon>Flavobacteriales</taxon>
        <taxon>Flavobacteriaceae</taxon>
        <taxon>Flavobacterium</taxon>
    </lineage>
</organism>
<dbReference type="OrthoDB" id="790936at2"/>